<evidence type="ECO:0000313" key="3">
    <source>
        <dbReference type="Proteomes" id="UP000278746"/>
    </source>
</evidence>
<feature type="transmembrane region" description="Helical" evidence="1">
    <location>
        <begin position="213"/>
        <end position="231"/>
    </location>
</feature>
<reference evidence="2 3" key="1">
    <citation type="submission" date="2018-10" db="EMBL/GenBank/DDBJ databases">
        <title>Bacillus Keqinensis sp. nov., a moderately halophilic bacterium isolated from a saline-alkaline lake.</title>
        <authorList>
            <person name="Wang H."/>
        </authorList>
    </citation>
    <scope>NUCLEOTIDE SEQUENCE [LARGE SCALE GENOMIC DNA]</scope>
    <source>
        <strain evidence="2 3">KQ-3</strain>
    </source>
</reference>
<feature type="transmembrane region" description="Helical" evidence="1">
    <location>
        <begin position="99"/>
        <end position="116"/>
    </location>
</feature>
<feature type="transmembrane region" description="Helical" evidence="1">
    <location>
        <begin position="44"/>
        <end position="62"/>
    </location>
</feature>
<feature type="transmembrane region" description="Helical" evidence="1">
    <location>
        <begin position="15"/>
        <end position="37"/>
    </location>
</feature>
<feature type="transmembrane region" description="Helical" evidence="1">
    <location>
        <begin position="122"/>
        <end position="139"/>
    </location>
</feature>
<accession>A0A3M7TVZ5</accession>
<keyword evidence="1" id="KW-0472">Membrane</keyword>
<feature type="transmembrane region" description="Helical" evidence="1">
    <location>
        <begin position="237"/>
        <end position="257"/>
    </location>
</feature>
<dbReference type="EMBL" id="RHIB01000001">
    <property type="protein sequence ID" value="RNA68964.1"/>
    <property type="molecule type" value="Genomic_DNA"/>
</dbReference>
<proteinExistence type="predicted"/>
<protein>
    <submittedName>
        <fullName evidence="2">Uncharacterized protein</fullName>
    </submittedName>
</protein>
<organism evidence="2 3">
    <name type="scientific">Alteribacter keqinensis</name>
    <dbReference type="NCBI Taxonomy" id="2483800"/>
    <lineage>
        <taxon>Bacteria</taxon>
        <taxon>Bacillati</taxon>
        <taxon>Bacillota</taxon>
        <taxon>Bacilli</taxon>
        <taxon>Bacillales</taxon>
        <taxon>Bacillaceae</taxon>
        <taxon>Alteribacter</taxon>
    </lineage>
</organism>
<dbReference type="OrthoDB" id="2839959at2"/>
<feature type="transmembrane region" description="Helical" evidence="1">
    <location>
        <begin position="175"/>
        <end position="193"/>
    </location>
</feature>
<dbReference type="Proteomes" id="UP000278746">
    <property type="component" value="Unassembled WGS sequence"/>
</dbReference>
<dbReference type="RefSeq" id="WP_122896486.1">
    <property type="nucleotide sequence ID" value="NZ_RHIB01000001.1"/>
</dbReference>
<evidence type="ECO:0000313" key="2">
    <source>
        <dbReference type="EMBL" id="RNA68964.1"/>
    </source>
</evidence>
<feature type="transmembrane region" description="Helical" evidence="1">
    <location>
        <begin position="151"/>
        <end position="169"/>
    </location>
</feature>
<name>A0A3M7TVZ5_9BACI</name>
<keyword evidence="1" id="KW-1133">Transmembrane helix</keyword>
<dbReference type="AlphaFoldDB" id="A0A3M7TVZ5"/>
<comment type="caution">
    <text evidence="2">The sequence shown here is derived from an EMBL/GenBank/DDBJ whole genome shotgun (WGS) entry which is preliminary data.</text>
</comment>
<keyword evidence="3" id="KW-1185">Reference proteome</keyword>
<feature type="transmembrane region" description="Helical" evidence="1">
    <location>
        <begin position="74"/>
        <end position="92"/>
    </location>
</feature>
<gene>
    <name evidence="2" type="ORF">EBO34_03110</name>
</gene>
<sequence length="273" mass="30595">MTPFNESLPYLTSEFILVTELEIIFLVLIGLIFWAVNKTIGFQLFFLLAFSVTISNIIQLFFPGVIIGSTWVPLTHLPVQAVMTFFAFFIPLTRNKLELSASVAPILAFSITFLFFTNASVFSIVGAIIIGGFIVYAFYRSFDWIGSMPDRYVMVFSIILPVFLTAVIYPNTQALLHTGYLLGAGVGISLEFIKVRMSIPSATLRKRLTASAFGLFGIALFKIFAPFFFSWLPLPLFTMGVIIGLWITFIVPLLLVVTKFYKQEGVTQILESR</sequence>
<evidence type="ECO:0000256" key="1">
    <source>
        <dbReference type="SAM" id="Phobius"/>
    </source>
</evidence>
<keyword evidence="1" id="KW-0812">Transmembrane</keyword>